<dbReference type="InterPro" id="IPR031107">
    <property type="entry name" value="Small_HSP"/>
</dbReference>
<dbReference type="AlphaFoldDB" id="A0ABD0VTH2"/>
<sequence>MAGVLFSDPFRRLLWSPASLRRSGLPAADWLETPSAHIIRVDVPEKTRMAGVLFSDPFRRLLWSPASLRRSGLPAADWLETPSAHIIRVDVPGFGREEIKLQLEEGNVLHVKGEPVSSASAAEKDALWHVAERAEKEEFSRRFGLPDGVKGDQIRAQVENGVVTVVAPKEVHPAKLKPRAIPISSKL</sequence>
<dbReference type="InterPro" id="IPR002068">
    <property type="entry name" value="A-crystallin/Hsp20_dom"/>
</dbReference>
<dbReference type="PANTHER" id="PTHR11527">
    <property type="entry name" value="HEAT-SHOCK PROTEIN 20 FAMILY MEMBER"/>
    <property type="match status" value="1"/>
</dbReference>
<evidence type="ECO:0000313" key="5">
    <source>
        <dbReference type="EMBL" id="KAL0925807.1"/>
    </source>
</evidence>
<evidence type="ECO:0000256" key="3">
    <source>
        <dbReference type="RuleBase" id="RU003616"/>
    </source>
</evidence>
<comment type="similarity">
    <text evidence="2 3">Belongs to the small heat shock protein (HSP20) family.</text>
</comment>
<evidence type="ECO:0000313" key="6">
    <source>
        <dbReference type="Proteomes" id="UP001552299"/>
    </source>
</evidence>
<dbReference type="Gene3D" id="2.60.40.790">
    <property type="match status" value="1"/>
</dbReference>
<feature type="domain" description="SHSP" evidence="4">
    <location>
        <begin position="67"/>
        <end position="184"/>
    </location>
</feature>
<protein>
    <recommendedName>
        <fullName evidence="4">SHSP domain-containing protein</fullName>
    </recommendedName>
</protein>
<comment type="caution">
    <text evidence="5">The sequence shown here is derived from an EMBL/GenBank/DDBJ whole genome shotgun (WGS) entry which is preliminary data.</text>
</comment>
<evidence type="ECO:0000259" key="4">
    <source>
        <dbReference type="PROSITE" id="PS01031"/>
    </source>
</evidence>
<dbReference type="Proteomes" id="UP001552299">
    <property type="component" value="Unassembled WGS sequence"/>
</dbReference>
<evidence type="ECO:0000256" key="1">
    <source>
        <dbReference type="ARBA" id="ARBA00023016"/>
    </source>
</evidence>
<reference evidence="5 6" key="1">
    <citation type="journal article" date="2024" name="Plant Biotechnol. J.">
        <title>Dendrobium thyrsiflorum genome and its molecular insights into genes involved in important horticultural traits.</title>
        <authorList>
            <person name="Chen B."/>
            <person name="Wang J.Y."/>
            <person name="Zheng P.J."/>
            <person name="Li K.L."/>
            <person name="Liang Y.M."/>
            <person name="Chen X.F."/>
            <person name="Zhang C."/>
            <person name="Zhao X."/>
            <person name="He X."/>
            <person name="Zhang G.Q."/>
            <person name="Liu Z.J."/>
            <person name="Xu Q."/>
        </authorList>
    </citation>
    <scope>NUCLEOTIDE SEQUENCE [LARGE SCALE GENOMIC DNA]</scope>
    <source>
        <strain evidence="5">GZMU011</strain>
    </source>
</reference>
<name>A0ABD0VTH2_DENTH</name>
<dbReference type="PROSITE" id="PS01031">
    <property type="entry name" value="SHSP"/>
    <property type="match status" value="1"/>
</dbReference>
<accession>A0ABD0VTH2</accession>
<dbReference type="Pfam" id="PF00011">
    <property type="entry name" value="HSP20"/>
    <property type="match status" value="1"/>
</dbReference>
<evidence type="ECO:0000256" key="2">
    <source>
        <dbReference type="PROSITE-ProRule" id="PRU00285"/>
    </source>
</evidence>
<dbReference type="EMBL" id="JANQDX010000004">
    <property type="protein sequence ID" value="KAL0925807.1"/>
    <property type="molecule type" value="Genomic_DNA"/>
</dbReference>
<proteinExistence type="inferred from homology"/>
<keyword evidence="6" id="KW-1185">Reference proteome</keyword>
<dbReference type="InterPro" id="IPR008978">
    <property type="entry name" value="HSP20-like_chaperone"/>
</dbReference>
<gene>
    <name evidence="5" type="ORF">M5K25_004177</name>
</gene>
<dbReference type="SUPFAM" id="SSF49764">
    <property type="entry name" value="HSP20-like chaperones"/>
    <property type="match status" value="1"/>
</dbReference>
<keyword evidence="1" id="KW-0346">Stress response</keyword>
<organism evidence="5 6">
    <name type="scientific">Dendrobium thyrsiflorum</name>
    <name type="common">Pinecone-like raceme dendrobium</name>
    <name type="synonym">Orchid</name>
    <dbReference type="NCBI Taxonomy" id="117978"/>
    <lineage>
        <taxon>Eukaryota</taxon>
        <taxon>Viridiplantae</taxon>
        <taxon>Streptophyta</taxon>
        <taxon>Embryophyta</taxon>
        <taxon>Tracheophyta</taxon>
        <taxon>Spermatophyta</taxon>
        <taxon>Magnoliopsida</taxon>
        <taxon>Liliopsida</taxon>
        <taxon>Asparagales</taxon>
        <taxon>Orchidaceae</taxon>
        <taxon>Epidendroideae</taxon>
        <taxon>Malaxideae</taxon>
        <taxon>Dendrobiinae</taxon>
        <taxon>Dendrobium</taxon>
    </lineage>
</organism>